<keyword evidence="1" id="KW-1133">Transmembrane helix</keyword>
<evidence type="ECO:0000256" key="1">
    <source>
        <dbReference type="SAM" id="Phobius"/>
    </source>
</evidence>
<keyword evidence="1" id="KW-0812">Transmembrane</keyword>
<proteinExistence type="predicted"/>
<organism evidence="2 3">
    <name type="scientific">Staphylotrichum tortipilum</name>
    <dbReference type="NCBI Taxonomy" id="2831512"/>
    <lineage>
        <taxon>Eukaryota</taxon>
        <taxon>Fungi</taxon>
        <taxon>Dikarya</taxon>
        <taxon>Ascomycota</taxon>
        <taxon>Pezizomycotina</taxon>
        <taxon>Sordariomycetes</taxon>
        <taxon>Sordariomycetidae</taxon>
        <taxon>Sordariales</taxon>
        <taxon>Chaetomiaceae</taxon>
        <taxon>Staphylotrichum</taxon>
    </lineage>
</organism>
<reference evidence="2" key="2">
    <citation type="submission" date="2023-05" db="EMBL/GenBank/DDBJ databases">
        <authorList>
            <consortium name="Lawrence Berkeley National Laboratory"/>
            <person name="Steindorff A."/>
            <person name="Hensen N."/>
            <person name="Bonometti L."/>
            <person name="Westerberg I."/>
            <person name="Brannstrom I.O."/>
            <person name="Guillou S."/>
            <person name="Cros-Aarteil S."/>
            <person name="Calhoun S."/>
            <person name="Haridas S."/>
            <person name="Kuo A."/>
            <person name="Mondo S."/>
            <person name="Pangilinan J."/>
            <person name="Riley R."/>
            <person name="Labutti K."/>
            <person name="Andreopoulos B."/>
            <person name="Lipzen A."/>
            <person name="Chen C."/>
            <person name="Yanf M."/>
            <person name="Daum C."/>
            <person name="Ng V."/>
            <person name="Clum A."/>
            <person name="Ohm R."/>
            <person name="Martin F."/>
            <person name="Silar P."/>
            <person name="Natvig D."/>
            <person name="Lalanne C."/>
            <person name="Gautier V."/>
            <person name="Ament-Velasquez S.L."/>
            <person name="Kruys A."/>
            <person name="Hutchinson M.I."/>
            <person name="Powell A.J."/>
            <person name="Barry K."/>
            <person name="Miller A.N."/>
            <person name="Grigoriev I.V."/>
            <person name="Debuchy R."/>
            <person name="Gladieux P."/>
            <person name="Thoren M.H."/>
            <person name="Johannesson H."/>
        </authorList>
    </citation>
    <scope>NUCLEOTIDE SEQUENCE</scope>
    <source>
        <strain evidence="2">CBS 103.79</strain>
    </source>
</reference>
<keyword evidence="3" id="KW-1185">Reference proteome</keyword>
<accession>A0AAN6MJ67</accession>
<name>A0AAN6MJ67_9PEZI</name>
<gene>
    <name evidence="2" type="ORF">C8A05DRAFT_35101</name>
</gene>
<dbReference type="AlphaFoldDB" id="A0AAN6MJ67"/>
<evidence type="ECO:0000313" key="2">
    <source>
        <dbReference type="EMBL" id="KAK3901229.1"/>
    </source>
</evidence>
<feature type="transmembrane region" description="Helical" evidence="1">
    <location>
        <begin position="39"/>
        <end position="61"/>
    </location>
</feature>
<dbReference type="EMBL" id="MU855597">
    <property type="protein sequence ID" value="KAK3901229.1"/>
    <property type="molecule type" value="Genomic_DNA"/>
</dbReference>
<feature type="transmembrane region" description="Helical" evidence="1">
    <location>
        <begin position="523"/>
        <end position="550"/>
    </location>
</feature>
<keyword evidence="1" id="KW-0472">Membrane</keyword>
<sequence>MSQAYDDAGEGAVFVGFWVDHDRGNSILGATLTLRARHAVVLMAFLAILVTFAATQSWLFWRFLLHSLISAKAQDASAPALLRHEVIIRNDATPSTALWSLLSTPALEPNTRKDSQRGFFLGLFTTGHVLAFAAASILTSQVIIGQTVVSRVTETCRQWATTYEGGFMKNDVYYLGLELARNATLDADNYHQSDQECLFGGNVCLTGTRPFVMDSGNITFADLGINSKLARGLTVRRRSTCAPLDAERFRVPNPPEVAANALVTFSTYAFLKSNGSWSALQYLRHPNVSVDYDLQAYTVVAPPGLPGVELTEPLQKDQDEHTVSFILLSGTGIMFNSPNDDPLFSAQRQAQNSTRYRMDKAANMIGCAEQAQLCNSLTGRCTSWTGLFDSDPDLLSVLGGETTADGLMDIVRSTTLIQLSLQTTSLPASVGERTAGAALQAGRYLYAGTQVRIEPEQWKREIEYWFAVGLARLQLEVFGTVEKPPGVDPSMAVNVWDRPEYKALKALCGGVKFRSPGHTSLSALGFGLTLGVSGVLVLLSFADVVVPWLLRRCGYEFQEWEHTGMLKLLQRKLELERCLDTEADPFLVAGTEKGVNTVSTPYRDT</sequence>
<protein>
    <submittedName>
        <fullName evidence="2">Uncharacterized protein</fullName>
    </submittedName>
</protein>
<comment type="caution">
    <text evidence="2">The sequence shown here is derived from an EMBL/GenBank/DDBJ whole genome shotgun (WGS) entry which is preliminary data.</text>
</comment>
<evidence type="ECO:0000313" key="3">
    <source>
        <dbReference type="Proteomes" id="UP001303889"/>
    </source>
</evidence>
<dbReference type="Proteomes" id="UP001303889">
    <property type="component" value="Unassembled WGS sequence"/>
</dbReference>
<reference evidence="2" key="1">
    <citation type="journal article" date="2023" name="Mol. Phylogenet. Evol.">
        <title>Genome-scale phylogeny and comparative genomics of the fungal order Sordariales.</title>
        <authorList>
            <person name="Hensen N."/>
            <person name="Bonometti L."/>
            <person name="Westerberg I."/>
            <person name="Brannstrom I.O."/>
            <person name="Guillou S."/>
            <person name="Cros-Aarteil S."/>
            <person name="Calhoun S."/>
            <person name="Haridas S."/>
            <person name="Kuo A."/>
            <person name="Mondo S."/>
            <person name="Pangilinan J."/>
            <person name="Riley R."/>
            <person name="LaButti K."/>
            <person name="Andreopoulos B."/>
            <person name="Lipzen A."/>
            <person name="Chen C."/>
            <person name="Yan M."/>
            <person name="Daum C."/>
            <person name="Ng V."/>
            <person name="Clum A."/>
            <person name="Steindorff A."/>
            <person name="Ohm R.A."/>
            <person name="Martin F."/>
            <person name="Silar P."/>
            <person name="Natvig D.O."/>
            <person name="Lalanne C."/>
            <person name="Gautier V."/>
            <person name="Ament-Velasquez S.L."/>
            <person name="Kruys A."/>
            <person name="Hutchinson M.I."/>
            <person name="Powell A.J."/>
            <person name="Barry K."/>
            <person name="Miller A.N."/>
            <person name="Grigoriev I.V."/>
            <person name="Debuchy R."/>
            <person name="Gladieux P."/>
            <person name="Hiltunen Thoren M."/>
            <person name="Johannesson H."/>
        </authorList>
    </citation>
    <scope>NUCLEOTIDE SEQUENCE</scope>
    <source>
        <strain evidence="2">CBS 103.79</strain>
    </source>
</reference>